<organism evidence="1 2">
    <name type="scientific">Paenibacillus arenosi</name>
    <dbReference type="NCBI Taxonomy" id="2774142"/>
    <lineage>
        <taxon>Bacteria</taxon>
        <taxon>Bacillati</taxon>
        <taxon>Bacillota</taxon>
        <taxon>Bacilli</taxon>
        <taxon>Bacillales</taxon>
        <taxon>Paenibacillaceae</taxon>
        <taxon>Paenibacillus</taxon>
    </lineage>
</organism>
<proteinExistence type="predicted"/>
<dbReference type="Proteomes" id="UP000634529">
    <property type="component" value="Unassembled WGS sequence"/>
</dbReference>
<dbReference type="PANTHER" id="PTHR37166">
    <property type="entry name" value="PROTEIN FLAG"/>
    <property type="match status" value="1"/>
</dbReference>
<comment type="caution">
    <text evidence="1">The sequence shown here is derived from an EMBL/GenBank/DDBJ whole genome shotgun (WGS) entry which is preliminary data.</text>
</comment>
<evidence type="ECO:0000313" key="1">
    <source>
        <dbReference type="EMBL" id="MBD8498258.1"/>
    </source>
</evidence>
<keyword evidence="1" id="KW-0969">Cilium</keyword>
<dbReference type="RefSeq" id="WP_192024619.1">
    <property type="nucleotide sequence ID" value="NZ_JACYTN010000003.1"/>
</dbReference>
<accession>A0ABR9AVY8</accession>
<evidence type="ECO:0000313" key="2">
    <source>
        <dbReference type="Proteomes" id="UP000634529"/>
    </source>
</evidence>
<dbReference type="SUPFAM" id="SSF160214">
    <property type="entry name" value="FlaG-like"/>
    <property type="match status" value="1"/>
</dbReference>
<keyword evidence="2" id="KW-1185">Reference proteome</keyword>
<keyword evidence="1" id="KW-0282">Flagellum</keyword>
<dbReference type="Gene3D" id="3.30.160.170">
    <property type="entry name" value="FlaG-like"/>
    <property type="match status" value="1"/>
</dbReference>
<gene>
    <name evidence="1" type="ORF">IFO66_08035</name>
</gene>
<name>A0ABR9AVY8_9BACL</name>
<dbReference type="InterPro" id="IPR035924">
    <property type="entry name" value="FlaG-like_sf"/>
</dbReference>
<protein>
    <submittedName>
        <fullName evidence="1">Flagellar protein FlaG</fullName>
    </submittedName>
</protein>
<reference evidence="1 2" key="1">
    <citation type="submission" date="2020-09" db="EMBL/GenBank/DDBJ databases">
        <title>Paenibacillus sp. CAU 1523 isolated from sand of Haeundae Beach.</title>
        <authorList>
            <person name="Kim W."/>
        </authorList>
    </citation>
    <scope>NUCLEOTIDE SEQUENCE [LARGE SCALE GENOMIC DNA]</scope>
    <source>
        <strain evidence="1 2">CAU 1523</strain>
    </source>
</reference>
<dbReference type="EMBL" id="JACYTN010000003">
    <property type="protein sequence ID" value="MBD8498258.1"/>
    <property type="molecule type" value="Genomic_DNA"/>
</dbReference>
<keyword evidence="1" id="KW-0966">Cell projection</keyword>
<dbReference type="InterPro" id="IPR005186">
    <property type="entry name" value="FlaG"/>
</dbReference>
<dbReference type="Pfam" id="PF03646">
    <property type="entry name" value="FlaG"/>
    <property type="match status" value="1"/>
</dbReference>
<dbReference type="PANTHER" id="PTHR37166:SF1">
    <property type="entry name" value="PROTEIN FLAG"/>
    <property type="match status" value="1"/>
</dbReference>
<sequence>MRIDSVQPVLSMFTSGNIERISQETGIVAEPQMNEAKQKYSVEELVNKFNTVLEEVQTHIKVKVHDKTNTIMVSIVDSGTDKVIKEIPSEKILDMMYNIAIKNGLFLDEKI</sequence>